<dbReference type="OrthoDB" id="5367563at2759"/>
<protein>
    <submittedName>
        <fullName evidence="1">Uncharacterized protein</fullName>
    </submittedName>
</protein>
<dbReference type="EMBL" id="CAJPDR010000307">
    <property type="protein sequence ID" value="CAF9931394.1"/>
    <property type="molecule type" value="Genomic_DNA"/>
</dbReference>
<proteinExistence type="predicted"/>
<reference evidence="1" key="1">
    <citation type="submission" date="2021-03" db="EMBL/GenBank/DDBJ databases">
        <authorList>
            <person name="Tagirdzhanova G."/>
        </authorList>
    </citation>
    <scope>NUCLEOTIDE SEQUENCE</scope>
</reference>
<organism evidence="1 2">
    <name type="scientific">Alectoria fallacina</name>
    <dbReference type="NCBI Taxonomy" id="1903189"/>
    <lineage>
        <taxon>Eukaryota</taxon>
        <taxon>Fungi</taxon>
        <taxon>Dikarya</taxon>
        <taxon>Ascomycota</taxon>
        <taxon>Pezizomycotina</taxon>
        <taxon>Lecanoromycetes</taxon>
        <taxon>OSLEUM clade</taxon>
        <taxon>Lecanoromycetidae</taxon>
        <taxon>Lecanorales</taxon>
        <taxon>Lecanorineae</taxon>
        <taxon>Parmeliaceae</taxon>
        <taxon>Alectoria</taxon>
    </lineage>
</organism>
<keyword evidence="2" id="KW-1185">Reference proteome</keyword>
<gene>
    <name evidence="1" type="ORF">ALECFALPRED_004995</name>
</gene>
<sequence length="293" mass="32721">MAGEKPHPYQQQARDLFYTAWTSELAGNQSEYSNFAKALAQHTSEAKDPSSGVYIWSTILAIHQYAKTSPQAIDLMLLVYDSACKQFPSTVSNEYGHGPAAGLQQLKWWLVEEADGFQGLLMPPKCIGSLETADRSNILFKSSDVDRDLDKTLSQIEEWRGERTSWIIAAAMQSRCFSLNIMRVNDGRQIEALIDSGLNRGKGRWSKADFIGACIMIRGCGKSMLDRPGSERKQGKLESWKSALESFLRHDEGPSSSADFMVTYHASLALKNLQAGPRDETSNELFASDFWVF</sequence>
<accession>A0A8H3FY89</accession>
<comment type="caution">
    <text evidence="1">The sequence shown here is derived from an EMBL/GenBank/DDBJ whole genome shotgun (WGS) entry which is preliminary data.</text>
</comment>
<name>A0A8H3FY89_9LECA</name>
<dbReference type="AlphaFoldDB" id="A0A8H3FY89"/>
<evidence type="ECO:0000313" key="2">
    <source>
        <dbReference type="Proteomes" id="UP000664203"/>
    </source>
</evidence>
<dbReference type="Proteomes" id="UP000664203">
    <property type="component" value="Unassembled WGS sequence"/>
</dbReference>
<evidence type="ECO:0000313" key="1">
    <source>
        <dbReference type="EMBL" id="CAF9931394.1"/>
    </source>
</evidence>